<organism evidence="1 2">
    <name type="scientific">Moheibacter stercoris</name>
    <dbReference type="NCBI Taxonomy" id="1628251"/>
    <lineage>
        <taxon>Bacteria</taxon>
        <taxon>Pseudomonadati</taxon>
        <taxon>Bacteroidota</taxon>
        <taxon>Flavobacteriia</taxon>
        <taxon>Flavobacteriales</taxon>
        <taxon>Weeksellaceae</taxon>
        <taxon>Moheibacter</taxon>
    </lineage>
</organism>
<protein>
    <submittedName>
        <fullName evidence="1">Uncharacterized protein</fullName>
    </submittedName>
</protein>
<dbReference type="EMBL" id="JBEPMO010000001">
    <property type="protein sequence ID" value="MET3730473.1"/>
    <property type="molecule type" value="Genomic_DNA"/>
</dbReference>
<evidence type="ECO:0000313" key="2">
    <source>
        <dbReference type="Proteomes" id="UP001549146"/>
    </source>
</evidence>
<dbReference type="RefSeq" id="WP_354505385.1">
    <property type="nucleotide sequence ID" value="NZ_JBEPMO010000001.1"/>
</dbReference>
<comment type="caution">
    <text evidence="1">The sequence shown here is derived from an EMBL/GenBank/DDBJ whole genome shotgun (WGS) entry which is preliminary data.</text>
</comment>
<gene>
    <name evidence="1" type="ORF">ABID46_000025</name>
</gene>
<proteinExistence type="predicted"/>
<accession>A0ABV2LSQ8</accession>
<dbReference type="Proteomes" id="UP001549146">
    <property type="component" value="Unassembled WGS sequence"/>
</dbReference>
<name>A0ABV2LSQ8_9FLAO</name>
<keyword evidence="2" id="KW-1185">Reference proteome</keyword>
<evidence type="ECO:0000313" key="1">
    <source>
        <dbReference type="EMBL" id="MET3730473.1"/>
    </source>
</evidence>
<reference evidence="1 2" key="1">
    <citation type="submission" date="2024-06" db="EMBL/GenBank/DDBJ databases">
        <title>Genomic Encyclopedia of Type Strains, Phase IV (KMG-IV): sequencing the most valuable type-strain genomes for metagenomic binning, comparative biology and taxonomic classification.</title>
        <authorList>
            <person name="Goeker M."/>
        </authorList>
    </citation>
    <scope>NUCLEOTIDE SEQUENCE [LARGE SCALE GENOMIC DNA]</scope>
    <source>
        <strain evidence="1 2">DSM 29388</strain>
    </source>
</reference>
<sequence>MNGTKLKLILIRNKFGNGLDKFPQNTQVTVKDETAEWTINTTTLKNEIKKADWTKVSFWQVEIEEADGDKVKYPKENARLKNGEIDSNIIISIFIRVNYYKLNVSLVYLLSAFHLV</sequence>